<protein>
    <submittedName>
        <fullName evidence="1">Spore germination protein PE</fullName>
    </submittedName>
</protein>
<dbReference type="Proteomes" id="UP000184079">
    <property type="component" value="Unassembled WGS sequence"/>
</dbReference>
<evidence type="ECO:0000313" key="2">
    <source>
        <dbReference type="Proteomes" id="UP000184079"/>
    </source>
</evidence>
<dbReference type="RefSeq" id="WP_073006135.1">
    <property type="nucleotide sequence ID" value="NZ_FQXD01000003.1"/>
</dbReference>
<dbReference type="OrthoDB" id="2599887at2"/>
<reference evidence="2" key="1">
    <citation type="submission" date="2016-11" db="EMBL/GenBank/DDBJ databases">
        <authorList>
            <person name="Varghese N."/>
            <person name="Submissions S."/>
        </authorList>
    </citation>
    <scope>NUCLEOTIDE SEQUENCE [LARGE SCALE GENOMIC DNA]</scope>
    <source>
        <strain evidence="2">CGMCC 1.6496</strain>
    </source>
</reference>
<dbReference type="EMBL" id="FQXD01000003">
    <property type="protein sequence ID" value="SHH05848.1"/>
    <property type="molecule type" value="Genomic_DNA"/>
</dbReference>
<evidence type="ECO:0000313" key="1">
    <source>
        <dbReference type="EMBL" id="SHH05848.1"/>
    </source>
</evidence>
<dbReference type="Pfam" id="PF10970">
    <property type="entry name" value="GerPE"/>
    <property type="match status" value="1"/>
</dbReference>
<proteinExistence type="predicted"/>
<organism evidence="1 2">
    <name type="scientific">Virgibacillus chiguensis</name>
    <dbReference type="NCBI Taxonomy" id="411959"/>
    <lineage>
        <taxon>Bacteria</taxon>
        <taxon>Bacillati</taxon>
        <taxon>Bacillota</taxon>
        <taxon>Bacilli</taxon>
        <taxon>Bacillales</taxon>
        <taxon>Bacillaceae</taxon>
        <taxon>Virgibacillus</taxon>
    </lineage>
</organism>
<dbReference type="InterPro" id="IPR024496">
    <property type="entry name" value="Spore_germ_GerPE"/>
</dbReference>
<sequence>MKKRTSIVDNLFTNSVSTSSILSIGDTENAALKFKGIAIQKQTPVFSKRDEETFNYPLFKRDTYWPVTKMLVNKSTTHHKGSIHVANVASIGVSSSSLLQIGNLTRVYAEARVKHFRKLKDTSESYE</sequence>
<keyword evidence="2" id="KW-1185">Reference proteome</keyword>
<accession>A0A1M5PVG7</accession>
<dbReference type="AlphaFoldDB" id="A0A1M5PVG7"/>
<name>A0A1M5PVG7_9BACI</name>
<gene>
    <name evidence="1" type="ORF">SAMN05421807_103231</name>
</gene>